<gene>
    <name evidence="1" type="ORF">METZ01_LOCUS198158</name>
</gene>
<name>A0A382E5A1_9ZZZZ</name>
<feature type="non-terminal residue" evidence="1">
    <location>
        <position position="22"/>
    </location>
</feature>
<organism evidence="1">
    <name type="scientific">marine metagenome</name>
    <dbReference type="NCBI Taxonomy" id="408172"/>
    <lineage>
        <taxon>unclassified sequences</taxon>
        <taxon>metagenomes</taxon>
        <taxon>ecological metagenomes</taxon>
    </lineage>
</organism>
<dbReference type="EMBL" id="UINC01042535">
    <property type="protein sequence ID" value="SVB45304.1"/>
    <property type="molecule type" value="Genomic_DNA"/>
</dbReference>
<proteinExistence type="predicted"/>
<evidence type="ECO:0000313" key="1">
    <source>
        <dbReference type="EMBL" id="SVB45304.1"/>
    </source>
</evidence>
<dbReference type="AlphaFoldDB" id="A0A382E5A1"/>
<accession>A0A382E5A1</accession>
<protein>
    <submittedName>
        <fullName evidence="1">Uncharacterized protein</fullName>
    </submittedName>
</protein>
<sequence>MIGHHFTVHRCASGCSVTVHIG</sequence>
<reference evidence="1" key="1">
    <citation type="submission" date="2018-05" db="EMBL/GenBank/DDBJ databases">
        <authorList>
            <person name="Lanie J.A."/>
            <person name="Ng W.-L."/>
            <person name="Kazmierczak K.M."/>
            <person name="Andrzejewski T.M."/>
            <person name="Davidsen T.M."/>
            <person name="Wayne K.J."/>
            <person name="Tettelin H."/>
            <person name="Glass J.I."/>
            <person name="Rusch D."/>
            <person name="Podicherti R."/>
            <person name="Tsui H.-C.T."/>
            <person name="Winkler M.E."/>
        </authorList>
    </citation>
    <scope>NUCLEOTIDE SEQUENCE</scope>
</reference>